<dbReference type="InterPro" id="IPR021744">
    <property type="entry name" value="CbiG_N"/>
</dbReference>
<dbReference type="PANTHER" id="PTHR37477">
    <property type="entry name" value="COBALT-PRECORRIN-5A HYDROLASE"/>
    <property type="match status" value="1"/>
</dbReference>
<dbReference type="InterPro" id="IPR002750">
    <property type="entry name" value="CobE/GbiG_C"/>
</dbReference>
<dbReference type="Gene3D" id="3.30.420.180">
    <property type="entry name" value="CobE/GbiG C-terminal domain"/>
    <property type="match status" value="1"/>
</dbReference>
<sequence>MRAAAFSQRGLAWSERLGVEVERPESVMRWAAEAFGSSDALLFIGAVGIAVRAIAPLLRSKTVDPAVVVMDELGRHVIPILSGHIGGANELALEIARRTGAQPVITTATDINGVPAIDVWAKKHDCAIENPQAIKAVSSAALSGGQVGVMITERDIKPPFEVTLKLRPRTLVLGAGCRRGTDAAAFERAVLDFLDKCGVSLLAVRALATIDIKSDEHAFVTFARKYALEMCTYTAEELAALPGEFAHSDYVFNTVGVGNVCERAAVCAGGARLLRGKTLYAGITLALAGDAAV</sequence>
<evidence type="ECO:0000313" key="5">
    <source>
        <dbReference type="Proteomes" id="UP000824123"/>
    </source>
</evidence>
<feature type="domain" description="Cobalamin biosynthesis central region" evidence="3">
    <location>
        <begin position="115"/>
        <end position="161"/>
    </location>
</feature>
<dbReference type="SUPFAM" id="SSF159664">
    <property type="entry name" value="CobE/GbiG C-terminal domain-like"/>
    <property type="match status" value="1"/>
</dbReference>
<dbReference type="GO" id="GO:0009236">
    <property type="term" value="P:cobalamin biosynthetic process"/>
    <property type="evidence" value="ECO:0007669"/>
    <property type="project" value="InterPro"/>
</dbReference>
<dbReference type="Pfam" id="PF01890">
    <property type="entry name" value="CbiG_C"/>
    <property type="match status" value="1"/>
</dbReference>
<dbReference type="Pfam" id="PF11760">
    <property type="entry name" value="CbiG_N"/>
    <property type="match status" value="1"/>
</dbReference>
<comment type="caution">
    <text evidence="4">The sequence shown here is derived from an EMBL/GenBank/DDBJ whole genome shotgun (WGS) entry which is preliminary data.</text>
</comment>
<accession>A0A9D1S409</accession>
<dbReference type="Gene3D" id="3.40.50.11220">
    <property type="match status" value="1"/>
</dbReference>
<name>A0A9D1S409_9FIRM</name>
<proteinExistence type="predicted"/>
<dbReference type="InterPro" id="IPR038029">
    <property type="entry name" value="GbiG_N_sf"/>
</dbReference>
<evidence type="ECO:0000259" key="1">
    <source>
        <dbReference type="Pfam" id="PF01890"/>
    </source>
</evidence>
<protein>
    <submittedName>
        <fullName evidence="4">Cobalt-precorrin 5A hydrolase</fullName>
    </submittedName>
</protein>
<feature type="domain" description="CobE/GbiG C-terminal" evidence="1">
    <location>
        <begin position="171"/>
        <end position="288"/>
    </location>
</feature>
<dbReference type="EMBL" id="DVNK01000001">
    <property type="protein sequence ID" value="HIU45638.1"/>
    <property type="molecule type" value="Genomic_DNA"/>
</dbReference>
<organism evidence="4 5">
    <name type="scientific">Candidatus Fimadaptatus faecigallinarum</name>
    <dbReference type="NCBI Taxonomy" id="2840814"/>
    <lineage>
        <taxon>Bacteria</taxon>
        <taxon>Bacillati</taxon>
        <taxon>Bacillota</taxon>
        <taxon>Clostridia</taxon>
        <taxon>Eubacteriales</taxon>
        <taxon>Candidatus Fimadaptatus</taxon>
    </lineage>
</organism>
<reference evidence="4" key="1">
    <citation type="submission" date="2020-10" db="EMBL/GenBank/DDBJ databases">
        <authorList>
            <person name="Gilroy R."/>
        </authorList>
    </citation>
    <scope>NUCLEOTIDE SEQUENCE</scope>
    <source>
        <strain evidence="4">ChiSxjej2B14-8506</strain>
    </source>
</reference>
<dbReference type="Pfam" id="PF11761">
    <property type="entry name" value="CbiG_mid"/>
    <property type="match status" value="1"/>
</dbReference>
<dbReference type="InterPro" id="IPR052553">
    <property type="entry name" value="CbiG_hydrolase"/>
</dbReference>
<dbReference type="AlphaFoldDB" id="A0A9D1S409"/>
<dbReference type="Proteomes" id="UP000824123">
    <property type="component" value="Unassembled WGS sequence"/>
</dbReference>
<feature type="domain" description="Cobalamin synthesis G N-terminal" evidence="2">
    <location>
        <begin position="31"/>
        <end position="110"/>
    </location>
</feature>
<dbReference type="InterPro" id="IPR021745">
    <property type="entry name" value="CbiG_mid"/>
</dbReference>
<evidence type="ECO:0000259" key="2">
    <source>
        <dbReference type="Pfam" id="PF11760"/>
    </source>
</evidence>
<evidence type="ECO:0000259" key="3">
    <source>
        <dbReference type="Pfam" id="PF11761"/>
    </source>
</evidence>
<dbReference type="SUPFAM" id="SSF159672">
    <property type="entry name" value="CbiG N-terminal domain-like"/>
    <property type="match status" value="1"/>
</dbReference>
<dbReference type="PANTHER" id="PTHR37477:SF1">
    <property type="entry name" value="COBALT-PRECORRIN-5A HYDROLASE"/>
    <property type="match status" value="1"/>
</dbReference>
<keyword evidence="4" id="KW-0378">Hydrolase</keyword>
<evidence type="ECO:0000313" key="4">
    <source>
        <dbReference type="EMBL" id="HIU45638.1"/>
    </source>
</evidence>
<dbReference type="GO" id="GO:0016787">
    <property type="term" value="F:hydrolase activity"/>
    <property type="evidence" value="ECO:0007669"/>
    <property type="project" value="UniProtKB-KW"/>
</dbReference>
<dbReference type="InterPro" id="IPR036518">
    <property type="entry name" value="CobE/GbiG_C_sf"/>
</dbReference>
<reference evidence="4" key="2">
    <citation type="journal article" date="2021" name="PeerJ">
        <title>Extensive microbial diversity within the chicken gut microbiome revealed by metagenomics and culture.</title>
        <authorList>
            <person name="Gilroy R."/>
            <person name="Ravi A."/>
            <person name="Getino M."/>
            <person name="Pursley I."/>
            <person name="Horton D.L."/>
            <person name="Alikhan N.F."/>
            <person name="Baker D."/>
            <person name="Gharbi K."/>
            <person name="Hall N."/>
            <person name="Watson M."/>
            <person name="Adriaenssens E.M."/>
            <person name="Foster-Nyarko E."/>
            <person name="Jarju S."/>
            <person name="Secka A."/>
            <person name="Antonio M."/>
            <person name="Oren A."/>
            <person name="Chaudhuri R.R."/>
            <person name="La Ragione R."/>
            <person name="Hildebrand F."/>
            <person name="Pallen M.J."/>
        </authorList>
    </citation>
    <scope>NUCLEOTIDE SEQUENCE</scope>
    <source>
        <strain evidence="4">ChiSxjej2B14-8506</strain>
    </source>
</reference>
<gene>
    <name evidence="4" type="ORF">IAC59_00080</name>
</gene>